<dbReference type="Pfam" id="PF07287">
    <property type="entry name" value="AtuA"/>
    <property type="match status" value="1"/>
</dbReference>
<evidence type="ECO:0000313" key="4">
    <source>
        <dbReference type="EMBL" id="RWQ92371.1"/>
    </source>
</evidence>
<dbReference type="InterPro" id="IPR056362">
    <property type="entry name" value="AtuA-like_ferredoxin_dom"/>
</dbReference>
<dbReference type="InterPro" id="IPR010839">
    <property type="entry name" value="AtuA_N"/>
</dbReference>
<keyword evidence="5" id="KW-1185">Reference proteome</keyword>
<reference evidence="4 5" key="1">
    <citation type="journal article" date="2018" name="Front. Microbiol.">
        <title>Genomic and genetic insights into a cosmopolitan fungus, Paecilomyces variotii (Eurotiales).</title>
        <authorList>
            <person name="Urquhart A.S."/>
            <person name="Mondo S.J."/>
            <person name="Makela M.R."/>
            <person name="Hane J.K."/>
            <person name="Wiebenga A."/>
            <person name="He G."/>
            <person name="Mihaltcheva S."/>
            <person name="Pangilinan J."/>
            <person name="Lipzen A."/>
            <person name="Barry K."/>
            <person name="de Vries R.P."/>
            <person name="Grigoriev I.V."/>
            <person name="Idnurm A."/>
        </authorList>
    </citation>
    <scope>NUCLEOTIDE SEQUENCE [LARGE SCALE GENOMIC DNA]</scope>
    <source>
        <strain evidence="4 5">CBS 101075</strain>
    </source>
</reference>
<evidence type="ECO:0000313" key="5">
    <source>
        <dbReference type="Proteomes" id="UP000283841"/>
    </source>
</evidence>
<gene>
    <name evidence="4" type="ORF">C8Q69DRAFT_95473</name>
</gene>
<dbReference type="AlphaFoldDB" id="A0A443HKP1"/>
<dbReference type="PANTHER" id="PTHR47585">
    <property type="match status" value="1"/>
</dbReference>
<proteinExistence type="predicted"/>
<dbReference type="GeneID" id="39603491"/>
<evidence type="ECO:0000259" key="2">
    <source>
        <dbReference type="Pfam" id="PF07287"/>
    </source>
</evidence>
<sequence length="611" mass="66288">MSASIVKRPVRICGVSGSVLDRRHGFKMAAEAEEQIDVIIGDWMSEGNMVSAAFRKLGRTDDGQGDPGYEKSFLPSIASSLPTIARKGIKVVVNAGASDPEALSVAVSEVVQKQGLSLNTAWVTGDEVIDQIRDGLRRGEPVLYSLETHEPLRSLPEDIVYAQAYLGAAGISEGLRQGADIVICGRVADASLVVGAANWWHGWTRDQHQQLASSLVAGHLIECSTYVTGGNFSGFKSVPGLGNLGFPIAEISHDGDIIITKLAKTGGHVTTDTVTAQLLYEIQGPLYFNSDVTARLDNISLTQLGLDQVRVQGIGALPPPPTTKVGLTGKRRYKAEIHWSLVGLDIAEKGELLKANILTSLGQEAISRISLLKFDTYGVCPENPDSQNAATVDFRVFAQAASREALSPEFFLQPILNVIMCSYPGATMQPSLASALPQPYSEYHVTLIPQNKLNHTVHINGQPHPIPPPPLTQTYPPEQKSHDPLNPPDISSFGETIPGPIGWIVHARSGDKGSNANVGFWARDDEEYTWLCSFLTVRRIQELLGAEYKPGSRIERVEFPGLRGVHFVLNGHLDRGVNSTSTYDILGKNVAEYLRARYVPLPKKFLVKGKI</sequence>
<feature type="region of interest" description="Disordered" evidence="1">
    <location>
        <begin position="461"/>
        <end position="484"/>
    </location>
</feature>
<comment type="caution">
    <text evidence="4">The sequence shown here is derived from an EMBL/GenBank/DDBJ whole genome shotgun (WGS) entry which is preliminary data.</text>
</comment>
<dbReference type="STRING" id="264951.A0A443HKP1"/>
<name>A0A443HKP1_BYSSP</name>
<evidence type="ECO:0000259" key="3">
    <source>
        <dbReference type="Pfam" id="PF23544"/>
    </source>
</evidence>
<dbReference type="PANTHER" id="PTHR47585:SF2">
    <property type="entry name" value="DUF1446 DOMAIN PROTEIN (AFU_ORTHOLOGUE AFUA_6G11420)"/>
    <property type="match status" value="1"/>
</dbReference>
<evidence type="ECO:0000256" key="1">
    <source>
        <dbReference type="SAM" id="MobiDB-lite"/>
    </source>
</evidence>
<protein>
    <recommendedName>
        <fullName evidence="6">DUF1446 domain protein</fullName>
    </recommendedName>
</protein>
<dbReference type="RefSeq" id="XP_028482016.1">
    <property type="nucleotide sequence ID" value="XM_028634214.1"/>
</dbReference>
<dbReference type="EMBL" id="RCNU01000013">
    <property type="protein sequence ID" value="RWQ92371.1"/>
    <property type="molecule type" value="Genomic_DNA"/>
</dbReference>
<feature type="domain" description="Acyclic terpene utilisation N-terminal" evidence="2">
    <location>
        <begin position="10"/>
        <end position="459"/>
    </location>
</feature>
<feature type="domain" description="AtuA-like ferredoxin-fold" evidence="3">
    <location>
        <begin position="504"/>
        <end position="596"/>
    </location>
</feature>
<accession>A0A443HKP1</accession>
<evidence type="ECO:0008006" key="6">
    <source>
        <dbReference type="Google" id="ProtNLM"/>
    </source>
</evidence>
<dbReference type="Proteomes" id="UP000283841">
    <property type="component" value="Unassembled WGS sequence"/>
</dbReference>
<dbReference type="Pfam" id="PF23544">
    <property type="entry name" value="AtuA_ferredoxin"/>
    <property type="match status" value="1"/>
</dbReference>
<dbReference type="VEuPathDB" id="FungiDB:C8Q69DRAFT_95473"/>
<organism evidence="4 5">
    <name type="scientific">Byssochlamys spectabilis</name>
    <name type="common">Paecilomyces variotii</name>
    <dbReference type="NCBI Taxonomy" id="264951"/>
    <lineage>
        <taxon>Eukaryota</taxon>
        <taxon>Fungi</taxon>
        <taxon>Dikarya</taxon>
        <taxon>Ascomycota</taxon>
        <taxon>Pezizomycotina</taxon>
        <taxon>Eurotiomycetes</taxon>
        <taxon>Eurotiomycetidae</taxon>
        <taxon>Eurotiales</taxon>
        <taxon>Thermoascaceae</taxon>
        <taxon>Paecilomyces</taxon>
    </lineage>
</organism>